<accession>A0A1I1QLW9</accession>
<dbReference type="GO" id="GO:0006751">
    <property type="term" value="P:glutathione catabolic process"/>
    <property type="evidence" value="ECO:0007669"/>
    <property type="project" value="UniProtKB-UniRule"/>
</dbReference>
<dbReference type="PANTHER" id="PTHR43199:SF1">
    <property type="entry name" value="GLUTATHIONE HYDROLASE PROENZYME"/>
    <property type="match status" value="1"/>
</dbReference>
<proteinExistence type="inferred from homology"/>
<feature type="binding site" evidence="10">
    <location>
        <position position="117"/>
    </location>
    <ligand>
        <name>L-glutamate</name>
        <dbReference type="ChEBI" id="CHEBI:29985"/>
    </ligand>
</feature>
<feature type="signal peptide" evidence="12">
    <location>
        <begin position="1"/>
        <end position="25"/>
    </location>
</feature>
<keyword evidence="4 11" id="KW-0808">Transferase</keyword>
<dbReference type="EC" id="3.4.19.13" evidence="11"/>
<reference evidence="13 14" key="1">
    <citation type="submission" date="2016-10" db="EMBL/GenBank/DDBJ databases">
        <authorList>
            <person name="de Groot N.N."/>
        </authorList>
    </citation>
    <scope>NUCLEOTIDE SEQUENCE [LARGE SCALE GENOMIC DNA]</scope>
    <source>
        <strain evidence="13 14">DSM 6059</strain>
    </source>
</reference>
<keyword evidence="7 11" id="KW-0012">Acyltransferase</keyword>
<evidence type="ECO:0000256" key="7">
    <source>
        <dbReference type="ARBA" id="ARBA00023315"/>
    </source>
</evidence>
<evidence type="ECO:0000256" key="6">
    <source>
        <dbReference type="ARBA" id="ARBA00023145"/>
    </source>
</evidence>
<dbReference type="Proteomes" id="UP000198862">
    <property type="component" value="Unassembled WGS sequence"/>
</dbReference>
<feature type="binding site" evidence="10">
    <location>
        <begin position="468"/>
        <end position="469"/>
    </location>
    <ligand>
        <name>L-glutamate</name>
        <dbReference type="ChEBI" id="CHEBI:29985"/>
    </ligand>
</feature>
<evidence type="ECO:0000313" key="13">
    <source>
        <dbReference type="EMBL" id="SFD20273.1"/>
    </source>
</evidence>
<feature type="binding site" evidence="10">
    <location>
        <position position="491"/>
    </location>
    <ligand>
        <name>L-glutamate</name>
        <dbReference type="ChEBI" id="CHEBI:29985"/>
    </ligand>
</feature>
<feature type="binding site" evidence="10">
    <location>
        <position position="444"/>
    </location>
    <ligand>
        <name>L-glutamate</name>
        <dbReference type="ChEBI" id="CHEBI:29985"/>
    </ligand>
</feature>
<dbReference type="InterPro" id="IPR051792">
    <property type="entry name" value="GGT_bact"/>
</dbReference>
<dbReference type="GO" id="GO:0006750">
    <property type="term" value="P:glutathione biosynthetic process"/>
    <property type="evidence" value="ECO:0007669"/>
    <property type="project" value="UniProtKB-KW"/>
</dbReference>
<evidence type="ECO:0000256" key="5">
    <source>
        <dbReference type="ARBA" id="ARBA00022801"/>
    </source>
</evidence>
<comment type="catalytic activity">
    <reaction evidence="8 11">
        <text>an N-terminal (5-L-glutamyl)-[peptide] + an alpha-amino acid = 5-L-glutamyl amino acid + an N-terminal L-alpha-aminoacyl-[peptide]</text>
        <dbReference type="Rhea" id="RHEA:23904"/>
        <dbReference type="Rhea" id="RHEA-COMP:9780"/>
        <dbReference type="Rhea" id="RHEA-COMP:9795"/>
        <dbReference type="ChEBI" id="CHEBI:77644"/>
        <dbReference type="ChEBI" id="CHEBI:78597"/>
        <dbReference type="ChEBI" id="CHEBI:78599"/>
        <dbReference type="ChEBI" id="CHEBI:78608"/>
        <dbReference type="EC" id="2.3.2.2"/>
    </reaction>
</comment>
<evidence type="ECO:0000256" key="8">
    <source>
        <dbReference type="ARBA" id="ARBA00047417"/>
    </source>
</evidence>
<dbReference type="EMBL" id="FOLO01000040">
    <property type="protein sequence ID" value="SFD20273.1"/>
    <property type="molecule type" value="Genomic_DNA"/>
</dbReference>
<comment type="catalytic activity">
    <reaction evidence="1 11">
        <text>an S-substituted glutathione + H2O = an S-substituted L-cysteinylglycine + L-glutamate</text>
        <dbReference type="Rhea" id="RHEA:59468"/>
        <dbReference type="ChEBI" id="CHEBI:15377"/>
        <dbReference type="ChEBI" id="CHEBI:29985"/>
        <dbReference type="ChEBI" id="CHEBI:90779"/>
        <dbReference type="ChEBI" id="CHEBI:143103"/>
        <dbReference type="EC" id="3.4.19.13"/>
    </reaction>
</comment>
<evidence type="ECO:0000256" key="1">
    <source>
        <dbReference type="ARBA" id="ARBA00001049"/>
    </source>
</evidence>
<evidence type="ECO:0000313" key="14">
    <source>
        <dbReference type="Proteomes" id="UP000198862"/>
    </source>
</evidence>
<dbReference type="AlphaFoldDB" id="A0A1I1QLW9"/>
<keyword evidence="12" id="KW-0732">Signal</keyword>
<evidence type="ECO:0000256" key="9">
    <source>
        <dbReference type="PIRSR" id="PIRSR600101-1"/>
    </source>
</evidence>
<gene>
    <name evidence="13" type="ORF">SAMN02745724_03857</name>
</gene>
<evidence type="ECO:0000256" key="2">
    <source>
        <dbReference type="ARBA" id="ARBA00001089"/>
    </source>
</evidence>
<comment type="similarity">
    <text evidence="3 11">Belongs to the gamma-glutamyltransferase family.</text>
</comment>
<keyword evidence="6 11" id="KW-0865">Zymogen</keyword>
<comment type="catalytic activity">
    <reaction evidence="2 11">
        <text>glutathione + H2O = L-cysteinylglycine + L-glutamate</text>
        <dbReference type="Rhea" id="RHEA:28807"/>
        <dbReference type="ChEBI" id="CHEBI:15377"/>
        <dbReference type="ChEBI" id="CHEBI:29985"/>
        <dbReference type="ChEBI" id="CHEBI:57925"/>
        <dbReference type="ChEBI" id="CHEBI:61694"/>
        <dbReference type="EC" id="3.4.19.13"/>
    </reaction>
</comment>
<dbReference type="InterPro" id="IPR029055">
    <property type="entry name" value="Ntn_hydrolases_N"/>
</dbReference>
<name>A0A1I1QLW9_9GAMM</name>
<dbReference type="Pfam" id="PF01019">
    <property type="entry name" value="G_glu_transpept"/>
    <property type="match status" value="1"/>
</dbReference>
<keyword evidence="14" id="KW-1185">Reference proteome</keyword>
<keyword evidence="11" id="KW-0317">Glutathione biosynthesis</keyword>
<keyword evidence="5 11" id="KW-0378">Hydrolase</keyword>
<dbReference type="InterPro" id="IPR043137">
    <property type="entry name" value="GGT_ssub_C"/>
</dbReference>
<dbReference type="Gene3D" id="3.60.20.40">
    <property type="match status" value="1"/>
</dbReference>
<feature type="active site" description="Nucleophile" evidence="9">
    <location>
        <position position="404"/>
    </location>
</feature>
<dbReference type="Gene3D" id="1.10.246.130">
    <property type="match status" value="1"/>
</dbReference>
<dbReference type="InterPro" id="IPR000101">
    <property type="entry name" value="GGT_peptidase"/>
</dbReference>
<comment type="subunit">
    <text evidence="11">This enzyme consists of two polypeptide chains, which are synthesized in precursor form from a single polypeptide.</text>
</comment>
<protein>
    <recommendedName>
        <fullName evidence="11">Glutathione hydrolase proenzyme</fullName>
        <ecNumber evidence="11">2.3.2.2</ecNumber>
        <ecNumber evidence="11">3.4.19.13</ecNumber>
    </recommendedName>
    <component>
        <recommendedName>
            <fullName evidence="11">Glutathione hydrolase large chain</fullName>
        </recommendedName>
    </component>
    <component>
        <recommendedName>
            <fullName evidence="11">Glutathione hydrolase small chain</fullName>
        </recommendedName>
    </component>
</protein>
<evidence type="ECO:0000256" key="3">
    <source>
        <dbReference type="ARBA" id="ARBA00009381"/>
    </source>
</evidence>
<evidence type="ECO:0000256" key="12">
    <source>
        <dbReference type="SAM" id="SignalP"/>
    </source>
</evidence>
<dbReference type="InterPro" id="IPR043138">
    <property type="entry name" value="GGT_lsub"/>
</dbReference>
<dbReference type="EC" id="2.3.2.2" evidence="11"/>
<dbReference type="GO" id="GO:0036374">
    <property type="term" value="F:glutathione hydrolase activity"/>
    <property type="evidence" value="ECO:0007669"/>
    <property type="project" value="UniProtKB-UniRule"/>
</dbReference>
<dbReference type="STRING" id="1123010.SAMN02745724_03857"/>
<dbReference type="OrthoDB" id="5297205at2"/>
<evidence type="ECO:0000256" key="10">
    <source>
        <dbReference type="PIRSR" id="PIRSR600101-2"/>
    </source>
</evidence>
<dbReference type="GO" id="GO:0103068">
    <property type="term" value="F:leukotriene C4 gamma-glutamyl transferase activity"/>
    <property type="evidence" value="ECO:0007669"/>
    <property type="project" value="UniProtKB-EC"/>
</dbReference>
<organism evidence="13 14">
    <name type="scientific">Pseudoalteromonas denitrificans DSM 6059</name>
    <dbReference type="NCBI Taxonomy" id="1123010"/>
    <lineage>
        <taxon>Bacteria</taxon>
        <taxon>Pseudomonadati</taxon>
        <taxon>Pseudomonadota</taxon>
        <taxon>Gammaproteobacteria</taxon>
        <taxon>Alteromonadales</taxon>
        <taxon>Pseudoalteromonadaceae</taxon>
        <taxon>Pseudoalteromonas</taxon>
    </lineage>
</organism>
<dbReference type="SUPFAM" id="SSF56235">
    <property type="entry name" value="N-terminal nucleophile aminohydrolases (Ntn hydrolases)"/>
    <property type="match status" value="1"/>
</dbReference>
<comment type="PTM">
    <text evidence="11">Cleaved by autocatalysis into a large and a small subunit.</text>
</comment>
<dbReference type="NCBIfam" id="TIGR00066">
    <property type="entry name" value="g_glut_trans"/>
    <property type="match status" value="1"/>
</dbReference>
<evidence type="ECO:0000256" key="11">
    <source>
        <dbReference type="RuleBase" id="RU368036"/>
    </source>
</evidence>
<dbReference type="PANTHER" id="PTHR43199">
    <property type="entry name" value="GLUTATHIONE HYDROLASE"/>
    <property type="match status" value="1"/>
</dbReference>
<dbReference type="UniPathway" id="UPA00204"/>
<dbReference type="PRINTS" id="PR01210">
    <property type="entry name" value="GGTRANSPTASE"/>
</dbReference>
<sequence length="586" mass="63642">MMKKITSYLLALSLPLFLITHNVTGKTKREDREPEAATGFHLKKAAQGQKFMVAAANPYAVKAGQTILAQGGSAIDAAIAVQAVLTLVEPQSSGIGGGAFIMHFDKQTNNLTTFDGRETAPEKASSELFLDKSGKVTPWIKAVVGGRSVGVPGVLGALAKAHKTQGLLPWKTLFLPAIELAQNGFIVSPRLEMLLSKKFNPGVHQMPGTKEYFFPNGEVIKAGTNKKNPDLAHFYKQLANEGIKAFYFGENAKKIANKVQNSVIAPGLLTVKDINHYVAKQREAVCAPYHEYKVCSMGPPSSGGVALLQILRLLEDKNMSQYGVNDVKALHYFTQASRLAFADRNVYMADPDFVDVPVKALLAQQYITERASLITQKDMGLAIAGQPVKTLAYAIDDAYEMPSTSHISIVDSQGDAVSMTTSIEMAFGSTLMVNGYLLNNQLTDFALSPTRNGLPVINRVQGNKRPRSSMSPVMVFNKDGSLRLVIGSPGGSRIINYVAQAVVGVLDWGLSAQDAINMPRITNRNRYTSLEKETQLEHKKLAFEKLGHEVKIVNLNSGIHAVELLNGRLYGAADPRREGIAMSELN</sequence>
<feature type="chain" id="PRO_5011515086" description="Glutathione hydrolase proenzyme" evidence="12">
    <location>
        <begin position="26"/>
        <end position="586"/>
    </location>
</feature>
<comment type="pathway">
    <text evidence="11">Sulfur metabolism; glutathione metabolism.</text>
</comment>
<evidence type="ECO:0000256" key="4">
    <source>
        <dbReference type="ARBA" id="ARBA00022679"/>
    </source>
</evidence>